<sequence>MRIFGAPMKYIGNDEDIVSDLHTPCSGYGCNLKMLKYIIAGMVYFAGDK</sequence>
<organism evidence="1">
    <name type="scientific">hydrocarbon metagenome</name>
    <dbReference type="NCBI Taxonomy" id="938273"/>
    <lineage>
        <taxon>unclassified sequences</taxon>
        <taxon>metagenomes</taxon>
        <taxon>ecological metagenomes</taxon>
    </lineage>
</organism>
<accession>A0A0W8FJL8</accession>
<reference evidence="1" key="1">
    <citation type="journal article" date="2015" name="Proc. Natl. Acad. Sci. U.S.A.">
        <title>Networks of energetic and metabolic interactions define dynamics in microbial communities.</title>
        <authorList>
            <person name="Embree M."/>
            <person name="Liu J.K."/>
            <person name="Al-Bassam M.M."/>
            <person name="Zengler K."/>
        </authorList>
    </citation>
    <scope>NUCLEOTIDE SEQUENCE</scope>
</reference>
<comment type="caution">
    <text evidence="1">The sequence shown here is derived from an EMBL/GenBank/DDBJ whole genome shotgun (WGS) entry which is preliminary data.</text>
</comment>
<proteinExistence type="predicted"/>
<dbReference type="EMBL" id="LNQE01001107">
    <property type="protein sequence ID" value="KUG21049.1"/>
    <property type="molecule type" value="Genomic_DNA"/>
</dbReference>
<name>A0A0W8FJL8_9ZZZZ</name>
<dbReference type="AlphaFoldDB" id="A0A0W8FJL8"/>
<gene>
    <name evidence="1" type="ORF">ASZ90_009198</name>
</gene>
<protein>
    <submittedName>
        <fullName evidence="1">Uncharacterized protein</fullName>
    </submittedName>
</protein>
<evidence type="ECO:0000313" key="1">
    <source>
        <dbReference type="EMBL" id="KUG21049.1"/>
    </source>
</evidence>